<proteinExistence type="predicted"/>
<sequence length="162" mass="17263">MTNAKQLMCISNPTPSQTFPLSISSQSSSNTSTAYITETASSPQPQHSPPPFSTHLWLPLGILPNFPASKCPRQRILSFAAPVAWALYSLGAADRQCALVLGPAAAFADWRFVQVVEPALLPTHGFPGSVLLVPQILLAIGLSAELAMVILLLPKMALLHLP</sequence>
<organism evidence="2 3">
    <name type="scientific">Lipomyces starkeyi NRRL Y-11557</name>
    <dbReference type="NCBI Taxonomy" id="675824"/>
    <lineage>
        <taxon>Eukaryota</taxon>
        <taxon>Fungi</taxon>
        <taxon>Dikarya</taxon>
        <taxon>Ascomycota</taxon>
        <taxon>Saccharomycotina</taxon>
        <taxon>Lipomycetes</taxon>
        <taxon>Lipomycetales</taxon>
        <taxon>Lipomycetaceae</taxon>
        <taxon>Lipomyces</taxon>
    </lineage>
</organism>
<evidence type="ECO:0000256" key="1">
    <source>
        <dbReference type="SAM" id="Phobius"/>
    </source>
</evidence>
<keyword evidence="1" id="KW-1133">Transmembrane helix</keyword>
<dbReference type="Proteomes" id="UP000094385">
    <property type="component" value="Unassembled WGS sequence"/>
</dbReference>
<protein>
    <submittedName>
        <fullName evidence="2">Uncharacterized protein</fullName>
    </submittedName>
</protein>
<name>A0A1E3PXL7_LIPST</name>
<gene>
    <name evidence="2" type="ORF">LIPSTDRAFT_190319</name>
</gene>
<keyword evidence="3" id="KW-1185">Reference proteome</keyword>
<evidence type="ECO:0000313" key="2">
    <source>
        <dbReference type="EMBL" id="ODQ69557.1"/>
    </source>
</evidence>
<reference evidence="2 3" key="1">
    <citation type="journal article" date="2016" name="Proc. Natl. Acad. Sci. U.S.A.">
        <title>Comparative genomics of biotechnologically important yeasts.</title>
        <authorList>
            <person name="Riley R."/>
            <person name="Haridas S."/>
            <person name="Wolfe K.H."/>
            <person name="Lopes M.R."/>
            <person name="Hittinger C.T."/>
            <person name="Goeker M."/>
            <person name="Salamov A.A."/>
            <person name="Wisecaver J.H."/>
            <person name="Long T.M."/>
            <person name="Calvey C.H."/>
            <person name="Aerts A.L."/>
            <person name="Barry K.W."/>
            <person name="Choi C."/>
            <person name="Clum A."/>
            <person name="Coughlan A.Y."/>
            <person name="Deshpande S."/>
            <person name="Douglass A.P."/>
            <person name="Hanson S.J."/>
            <person name="Klenk H.-P."/>
            <person name="LaButti K.M."/>
            <person name="Lapidus A."/>
            <person name="Lindquist E.A."/>
            <person name="Lipzen A.M."/>
            <person name="Meier-Kolthoff J.P."/>
            <person name="Ohm R.A."/>
            <person name="Otillar R.P."/>
            <person name="Pangilinan J.L."/>
            <person name="Peng Y."/>
            <person name="Rokas A."/>
            <person name="Rosa C.A."/>
            <person name="Scheuner C."/>
            <person name="Sibirny A.A."/>
            <person name="Slot J.C."/>
            <person name="Stielow J.B."/>
            <person name="Sun H."/>
            <person name="Kurtzman C.P."/>
            <person name="Blackwell M."/>
            <person name="Grigoriev I.V."/>
            <person name="Jeffries T.W."/>
        </authorList>
    </citation>
    <scope>NUCLEOTIDE SEQUENCE [LARGE SCALE GENOMIC DNA]</scope>
    <source>
        <strain evidence="2 3">NRRL Y-11557</strain>
    </source>
</reference>
<feature type="transmembrane region" description="Helical" evidence="1">
    <location>
        <begin position="76"/>
        <end position="93"/>
    </location>
</feature>
<feature type="transmembrane region" description="Helical" evidence="1">
    <location>
        <begin position="132"/>
        <end position="153"/>
    </location>
</feature>
<dbReference type="AlphaFoldDB" id="A0A1E3PXL7"/>
<accession>A0A1E3PXL7</accession>
<dbReference type="EMBL" id="KV454303">
    <property type="protein sequence ID" value="ODQ69557.1"/>
    <property type="molecule type" value="Genomic_DNA"/>
</dbReference>
<keyword evidence="1" id="KW-0472">Membrane</keyword>
<evidence type="ECO:0000313" key="3">
    <source>
        <dbReference type="Proteomes" id="UP000094385"/>
    </source>
</evidence>
<keyword evidence="1" id="KW-0812">Transmembrane</keyword>